<name>A0A4D4J311_9PSEU</name>
<feature type="region of interest" description="Disordered" evidence="1">
    <location>
        <begin position="1"/>
        <end position="74"/>
    </location>
</feature>
<gene>
    <name evidence="2" type="ORF">GTS_06520</name>
</gene>
<sequence length="74" mass="8270">MTVMNHDISDEPPDELTEADEALPEPEAPEADVAEQRRPAVPEEEPEPPAEEPEAAEADVAEQRRAVPYDEEEY</sequence>
<evidence type="ECO:0000313" key="3">
    <source>
        <dbReference type="Proteomes" id="UP000298860"/>
    </source>
</evidence>
<dbReference type="AlphaFoldDB" id="A0A4D4J311"/>
<protein>
    <submittedName>
        <fullName evidence="2">Uncharacterized protein</fullName>
    </submittedName>
</protein>
<evidence type="ECO:0000313" key="2">
    <source>
        <dbReference type="EMBL" id="GDY29019.1"/>
    </source>
</evidence>
<organism evidence="2 3">
    <name type="scientific">Gandjariella thermophila</name>
    <dbReference type="NCBI Taxonomy" id="1931992"/>
    <lineage>
        <taxon>Bacteria</taxon>
        <taxon>Bacillati</taxon>
        <taxon>Actinomycetota</taxon>
        <taxon>Actinomycetes</taxon>
        <taxon>Pseudonocardiales</taxon>
        <taxon>Pseudonocardiaceae</taxon>
        <taxon>Gandjariella</taxon>
    </lineage>
</organism>
<accession>A0A4D4J311</accession>
<comment type="caution">
    <text evidence="2">The sequence shown here is derived from an EMBL/GenBank/DDBJ whole genome shotgun (WGS) entry which is preliminary data.</text>
</comment>
<dbReference type="Proteomes" id="UP000298860">
    <property type="component" value="Unassembled WGS sequence"/>
</dbReference>
<evidence type="ECO:0000256" key="1">
    <source>
        <dbReference type="SAM" id="MobiDB-lite"/>
    </source>
</evidence>
<dbReference type="RefSeq" id="WP_307722895.1">
    <property type="nucleotide sequence ID" value="NZ_BJFL01000002.1"/>
</dbReference>
<proteinExistence type="predicted"/>
<feature type="compositionally biased region" description="Acidic residues" evidence="1">
    <location>
        <begin position="10"/>
        <end position="33"/>
    </location>
</feature>
<reference evidence="3" key="1">
    <citation type="submission" date="2019-04" db="EMBL/GenBank/DDBJ databases">
        <title>Draft genome sequence of Pseudonocardiaceae bacterium SL3-2-4.</title>
        <authorList>
            <person name="Ningsih F."/>
            <person name="Yokota A."/>
            <person name="Sakai Y."/>
            <person name="Nanatani K."/>
            <person name="Yabe S."/>
            <person name="Oetari A."/>
            <person name="Sjamsuridzal W."/>
        </authorList>
    </citation>
    <scope>NUCLEOTIDE SEQUENCE [LARGE SCALE GENOMIC DNA]</scope>
    <source>
        <strain evidence="3">SL3-2-4</strain>
    </source>
</reference>
<feature type="compositionally biased region" description="Acidic residues" evidence="1">
    <location>
        <begin position="42"/>
        <end position="60"/>
    </location>
</feature>
<keyword evidence="3" id="KW-1185">Reference proteome</keyword>
<dbReference type="EMBL" id="BJFL01000002">
    <property type="protein sequence ID" value="GDY29019.1"/>
    <property type="molecule type" value="Genomic_DNA"/>
</dbReference>